<comment type="similarity">
    <text evidence="1">Belongs to the zinc-containing alcohol dehydrogenase family.</text>
</comment>
<feature type="domain" description="Enoyl reductase (ER)" evidence="3">
    <location>
        <begin position="11"/>
        <end position="362"/>
    </location>
</feature>
<accession>A0A194X3L4</accession>
<evidence type="ECO:0000313" key="5">
    <source>
        <dbReference type="Proteomes" id="UP000070700"/>
    </source>
</evidence>
<evidence type="ECO:0000256" key="1">
    <source>
        <dbReference type="ARBA" id="ARBA00008072"/>
    </source>
</evidence>
<dbReference type="OrthoDB" id="3233595at2759"/>
<dbReference type="PANTHER" id="PTHR45348:SF5">
    <property type="entry name" value="OXIDOREDUCTASE, PUTATIVE (AFU_ORTHOLOGUE AFUA_8G01420)-RELATED"/>
    <property type="match status" value="1"/>
</dbReference>
<evidence type="ECO:0000256" key="2">
    <source>
        <dbReference type="ARBA" id="ARBA00023002"/>
    </source>
</evidence>
<dbReference type="InterPro" id="IPR036291">
    <property type="entry name" value="NAD(P)-bd_dom_sf"/>
</dbReference>
<reference evidence="4 5" key="1">
    <citation type="submission" date="2015-10" db="EMBL/GenBank/DDBJ databases">
        <title>Full genome of DAOMC 229536 Phialocephala scopiformis, a fungal endophyte of spruce producing the potent anti-insectan compound rugulosin.</title>
        <authorList>
            <consortium name="DOE Joint Genome Institute"/>
            <person name="Walker A.K."/>
            <person name="Frasz S.L."/>
            <person name="Seifert K.A."/>
            <person name="Miller J.D."/>
            <person name="Mondo S.J."/>
            <person name="Labutti K."/>
            <person name="Lipzen A."/>
            <person name="Dockter R."/>
            <person name="Kennedy M."/>
            <person name="Grigoriev I.V."/>
            <person name="Spatafora J.W."/>
        </authorList>
    </citation>
    <scope>NUCLEOTIDE SEQUENCE [LARGE SCALE GENOMIC DNA]</scope>
    <source>
        <strain evidence="4 5">CBS 120377</strain>
    </source>
</reference>
<gene>
    <name evidence="4" type="ORF">LY89DRAFT_686307</name>
</gene>
<dbReference type="RefSeq" id="XP_018068974.1">
    <property type="nucleotide sequence ID" value="XM_018215256.1"/>
</dbReference>
<dbReference type="KEGG" id="psco:LY89DRAFT_686307"/>
<dbReference type="EMBL" id="KQ947419">
    <property type="protein sequence ID" value="KUJ14619.1"/>
    <property type="molecule type" value="Genomic_DNA"/>
</dbReference>
<dbReference type="CDD" id="cd08249">
    <property type="entry name" value="enoyl_reductase_like"/>
    <property type="match status" value="1"/>
</dbReference>
<dbReference type="SUPFAM" id="SSF51735">
    <property type="entry name" value="NAD(P)-binding Rossmann-fold domains"/>
    <property type="match status" value="1"/>
</dbReference>
<dbReference type="Pfam" id="PF08240">
    <property type="entry name" value="ADH_N"/>
    <property type="match status" value="1"/>
</dbReference>
<dbReference type="SUPFAM" id="SSF50129">
    <property type="entry name" value="GroES-like"/>
    <property type="match status" value="1"/>
</dbReference>
<dbReference type="GO" id="GO:0016651">
    <property type="term" value="F:oxidoreductase activity, acting on NAD(P)H"/>
    <property type="evidence" value="ECO:0007669"/>
    <property type="project" value="InterPro"/>
</dbReference>
<dbReference type="InterPro" id="IPR047122">
    <property type="entry name" value="Trans-enoyl_RdTase-like"/>
</dbReference>
<name>A0A194X3L4_MOLSC</name>
<dbReference type="Proteomes" id="UP000070700">
    <property type="component" value="Unassembled WGS sequence"/>
</dbReference>
<dbReference type="GeneID" id="28824982"/>
<dbReference type="Gene3D" id="3.90.180.10">
    <property type="entry name" value="Medium-chain alcohol dehydrogenases, catalytic domain"/>
    <property type="match status" value="1"/>
</dbReference>
<sequence length="369" mass="39944">MKEVIVHPTPDIWTEIHETPVPTPGPNEIVIRVIVAGSNVKDWLHLTALNVSLNSGDDVAGIVHSLGSDVSKTSEFRTGDRVAAFHPMMTPHGAFAEYAVAPQHTVFKIPAGTSFEEAATIPLVITTAGITLFRRQNLPPPWSPRTPSSSPIPLIIYGASGALGTFAVKLARASNIHPIIAIAGANSTHVSPLLDEANGDTMIDYRVGPEELKKTVKEKLSRAGLECHHAFDAISSKSGTWIPLSQMLTAATPGNRSYLSVVSGANKYDEAEIQHGIEIVYTYVGTAHSGSYRTGMVKQPQDQELVRSDPEWTYVFFRYIAKMLAEGTLTGHPFVVVDGGLQGVEEGLRRLKAGEARGRKFVYRVSSED</sequence>
<dbReference type="SMART" id="SM00829">
    <property type="entry name" value="PKS_ER"/>
    <property type="match status" value="1"/>
</dbReference>
<dbReference type="InterPro" id="IPR020843">
    <property type="entry name" value="ER"/>
</dbReference>
<dbReference type="InterPro" id="IPR011032">
    <property type="entry name" value="GroES-like_sf"/>
</dbReference>
<dbReference type="PANTHER" id="PTHR45348">
    <property type="entry name" value="HYPOTHETICAL OXIDOREDUCTASE (EUROFUNG)"/>
    <property type="match status" value="1"/>
</dbReference>
<dbReference type="AlphaFoldDB" id="A0A194X3L4"/>
<dbReference type="Gene3D" id="3.40.50.720">
    <property type="entry name" value="NAD(P)-binding Rossmann-like Domain"/>
    <property type="match status" value="1"/>
</dbReference>
<dbReference type="InterPro" id="IPR013154">
    <property type="entry name" value="ADH-like_N"/>
</dbReference>
<proteinExistence type="inferred from homology"/>
<dbReference type="InParanoid" id="A0A194X3L4"/>
<evidence type="ECO:0000313" key="4">
    <source>
        <dbReference type="EMBL" id="KUJ14619.1"/>
    </source>
</evidence>
<keyword evidence="5" id="KW-1185">Reference proteome</keyword>
<keyword evidence="2" id="KW-0560">Oxidoreductase</keyword>
<organism evidence="4 5">
    <name type="scientific">Mollisia scopiformis</name>
    <name type="common">Conifer needle endophyte fungus</name>
    <name type="synonym">Phialocephala scopiformis</name>
    <dbReference type="NCBI Taxonomy" id="149040"/>
    <lineage>
        <taxon>Eukaryota</taxon>
        <taxon>Fungi</taxon>
        <taxon>Dikarya</taxon>
        <taxon>Ascomycota</taxon>
        <taxon>Pezizomycotina</taxon>
        <taxon>Leotiomycetes</taxon>
        <taxon>Helotiales</taxon>
        <taxon>Mollisiaceae</taxon>
        <taxon>Mollisia</taxon>
    </lineage>
</organism>
<protein>
    <submittedName>
        <fullName evidence="4">GroES-like protein</fullName>
    </submittedName>
</protein>
<evidence type="ECO:0000259" key="3">
    <source>
        <dbReference type="SMART" id="SM00829"/>
    </source>
</evidence>